<evidence type="ECO:0000313" key="1">
    <source>
        <dbReference type="EMBL" id="RKT53814.1"/>
    </source>
</evidence>
<dbReference type="OrthoDB" id="4162362at2"/>
<dbReference type="Proteomes" id="UP000282084">
    <property type="component" value="Unassembled WGS sequence"/>
</dbReference>
<reference evidence="1 2" key="1">
    <citation type="submission" date="2018-10" db="EMBL/GenBank/DDBJ databases">
        <title>Sequencing the genomes of 1000 actinobacteria strains.</title>
        <authorList>
            <person name="Klenk H.-P."/>
        </authorList>
    </citation>
    <scope>NUCLEOTIDE SEQUENCE [LARGE SCALE GENOMIC DNA]</scope>
    <source>
        <strain evidence="1 2">DSM 43800</strain>
    </source>
</reference>
<protein>
    <submittedName>
        <fullName evidence="1">Uncharacterized protein</fullName>
    </submittedName>
</protein>
<keyword evidence="2" id="KW-1185">Reference proteome</keyword>
<proteinExistence type="predicted"/>
<gene>
    <name evidence="1" type="ORF">C8E97_2396</name>
</gene>
<dbReference type="InterPro" id="IPR046069">
    <property type="entry name" value="DUF6027"/>
</dbReference>
<dbReference type="RefSeq" id="WP_121004583.1">
    <property type="nucleotide sequence ID" value="NZ_RBXO01000001.1"/>
</dbReference>
<comment type="caution">
    <text evidence="1">The sequence shown here is derived from an EMBL/GenBank/DDBJ whole genome shotgun (WGS) entry which is preliminary data.</text>
</comment>
<accession>A0A495VX87</accession>
<dbReference type="Pfam" id="PF19492">
    <property type="entry name" value="DUF6027"/>
    <property type="match status" value="1"/>
</dbReference>
<dbReference type="AlphaFoldDB" id="A0A495VX87"/>
<name>A0A495VX87_9PSEU</name>
<evidence type="ECO:0000313" key="2">
    <source>
        <dbReference type="Proteomes" id="UP000282084"/>
    </source>
</evidence>
<organism evidence="1 2">
    <name type="scientific">Saccharothrix australiensis</name>
    <dbReference type="NCBI Taxonomy" id="2072"/>
    <lineage>
        <taxon>Bacteria</taxon>
        <taxon>Bacillati</taxon>
        <taxon>Actinomycetota</taxon>
        <taxon>Actinomycetes</taxon>
        <taxon>Pseudonocardiales</taxon>
        <taxon>Pseudonocardiaceae</taxon>
        <taxon>Saccharothrix</taxon>
    </lineage>
</organism>
<sequence length="136" mass="15183">MSTDRSVHYDGEIPVVRLERWRGTWPADDPDANFRAEVADYTLLEPLTTLTALANRLGIPVGALVRYVLARWATAGSGGLIELGPDMVHRLWAPIEAAELADSDEQRLAAYRKLRQMLSWLKVPLDNPSVYPVADE</sequence>
<dbReference type="EMBL" id="RBXO01000001">
    <property type="protein sequence ID" value="RKT53814.1"/>
    <property type="molecule type" value="Genomic_DNA"/>
</dbReference>